<dbReference type="PANTHER" id="PTHR15427:SF43">
    <property type="entry name" value="COMPLEMENT COMPONENT 1, Q SUBCOMPONENT, B CHAIN PRECURSOR"/>
    <property type="match status" value="1"/>
</dbReference>
<comment type="caution">
    <text evidence="7">The sequence shown here is derived from an EMBL/GenBank/DDBJ whole genome shotgun (WGS) entry which is preliminary data.</text>
</comment>
<keyword evidence="8" id="KW-1185">Reference proteome</keyword>
<dbReference type="AlphaFoldDB" id="A0AA47M9C5"/>
<dbReference type="SUPFAM" id="SSF49842">
    <property type="entry name" value="TNF-like"/>
    <property type="match status" value="1"/>
</dbReference>
<organism evidence="7 8">
    <name type="scientific">Merluccius polli</name>
    <name type="common">Benguela hake</name>
    <name type="synonym">Merluccius cadenati</name>
    <dbReference type="NCBI Taxonomy" id="89951"/>
    <lineage>
        <taxon>Eukaryota</taxon>
        <taxon>Metazoa</taxon>
        <taxon>Chordata</taxon>
        <taxon>Craniata</taxon>
        <taxon>Vertebrata</taxon>
        <taxon>Euteleostomi</taxon>
        <taxon>Actinopterygii</taxon>
        <taxon>Neopterygii</taxon>
        <taxon>Teleostei</taxon>
        <taxon>Neoteleostei</taxon>
        <taxon>Acanthomorphata</taxon>
        <taxon>Zeiogadaria</taxon>
        <taxon>Gadariae</taxon>
        <taxon>Gadiformes</taxon>
        <taxon>Gadoidei</taxon>
        <taxon>Merlucciidae</taxon>
        <taxon>Merluccius</taxon>
    </lineage>
</organism>
<keyword evidence="3" id="KW-0272">Extracellular matrix</keyword>
<name>A0AA47M9C5_MERPO</name>
<feature type="compositionally biased region" description="Basic and acidic residues" evidence="5">
    <location>
        <begin position="114"/>
        <end position="134"/>
    </location>
</feature>
<keyword evidence="4" id="KW-0732">Signal</keyword>
<dbReference type="PROSITE" id="PS50871">
    <property type="entry name" value="C1Q"/>
    <property type="match status" value="1"/>
</dbReference>
<evidence type="ECO:0000256" key="4">
    <source>
        <dbReference type="ARBA" id="ARBA00022729"/>
    </source>
</evidence>
<gene>
    <name evidence="7" type="primary">C1qb</name>
    <name evidence="7" type="ORF">N1851_028249</name>
</gene>
<dbReference type="InterPro" id="IPR001073">
    <property type="entry name" value="C1q_dom"/>
</dbReference>
<accession>A0AA47M9C5</accession>
<evidence type="ECO:0000256" key="2">
    <source>
        <dbReference type="ARBA" id="ARBA00022525"/>
    </source>
</evidence>
<dbReference type="Pfam" id="PF00386">
    <property type="entry name" value="C1q"/>
    <property type="match status" value="1"/>
</dbReference>
<evidence type="ECO:0000256" key="1">
    <source>
        <dbReference type="ARBA" id="ARBA00004498"/>
    </source>
</evidence>
<dbReference type="Gene3D" id="2.60.120.40">
    <property type="match status" value="1"/>
</dbReference>
<dbReference type="InterPro" id="IPR050392">
    <property type="entry name" value="Collagen/C1q_domain"/>
</dbReference>
<dbReference type="Proteomes" id="UP001174136">
    <property type="component" value="Unassembled WGS sequence"/>
</dbReference>
<feature type="domain" description="C1q" evidence="6">
    <location>
        <begin position="175"/>
        <end position="310"/>
    </location>
</feature>
<proteinExistence type="predicted"/>
<reference evidence="7" key="1">
    <citation type="journal article" date="2023" name="Front. Mar. Sci.">
        <title>A new Merluccius polli reference genome to investigate the effects of global change in West African waters.</title>
        <authorList>
            <person name="Mateo J.L."/>
            <person name="Blanco-Fernandez C."/>
            <person name="Garcia-Vazquez E."/>
            <person name="Machado-Schiaffino G."/>
        </authorList>
    </citation>
    <scope>NUCLEOTIDE SEQUENCE</scope>
    <source>
        <strain evidence="7">C29</strain>
        <tissue evidence="7">Fin</tissue>
    </source>
</reference>
<sequence length="310" mass="33616">MGALIRRLNGRCRCFTSWFGRGSELWLCVLTQQRTEPPDYSRDQNLQTTVETRTSRLQYRSDSAADDQALQWLMWCTVAVVLTVLVQLAELQLSCEEYSNYHGVPGLPGVNGHHGADGPKGEKGDPGEGMDYGKKGAPGDPGLPGRPGQKGEQGPVGPSGPQGPMGVTGRQIQKTTKQVSFFSYKRGSTQSPQNNHPITFNSDVVSGLPDALKGDPLNNGVFECKIKGVYFFTYHCAAKDLLCLSLMKGTEAKMTMCDSSSSHLVMSGSMVLDLAVGDQVSLQPIRNNNRMVTGTWSDNSFTGLLLFATT</sequence>
<dbReference type="InterPro" id="IPR008983">
    <property type="entry name" value="Tumour_necrosis_fac-like_dom"/>
</dbReference>
<evidence type="ECO:0000313" key="8">
    <source>
        <dbReference type="Proteomes" id="UP001174136"/>
    </source>
</evidence>
<dbReference type="EMBL" id="JAOPHQ010005405">
    <property type="protein sequence ID" value="KAK0135872.1"/>
    <property type="molecule type" value="Genomic_DNA"/>
</dbReference>
<feature type="region of interest" description="Disordered" evidence="5">
    <location>
        <begin position="109"/>
        <end position="170"/>
    </location>
</feature>
<evidence type="ECO:0000256" key="5">
    <source>
        <dbReference type="SAM" id="MobiDB-lite"/>
    </source>
</evidence>
<dbReference type="SMART" id="SM00110">
    <property type="entry name" value="C1Q"/>
    <property type="match status" value="1"/>
</dbReference>
<comment type="subcellular location">
    <subcellularLocation>
        <location evidence="1">Secreted</location>
        <location evidence="1">Extracellular space</location>
        <location evidence="1">Extracellular matrix</location>
    </subcellularLocation>
</comment>
<evidence type="ECO:0000313" key="7">
    <source>
        <dbReference type="EMBL" id="KAK0135872.1"/>
    </source>
</evidence>
<evidence type="ECO:0000256" key="3">
    <source>
        <dbReference type="ARBA" id="ARBA00022530"/>
    </source>
</evidence>
<evidence type="ECO:0000259" key="6">
    <source>
        <dbReference type="PROSITE" id="PS50871"/>
    </source>
</evidence>
<dbReference type="PANTHER" id="PTHR15427">
    <property type="entry name" value="EMILIN ELASTIN MICROFIBRIL INTERFACE-LOCATED PROTEIN ELASTIN MICROFIBRIL INTERFACER"/>
    <property type="match status" value="1"/>
</dbReference>
<protein>
    <submittedName>
        <fullName evidence="7">Complement C1q subcomponent subunit B</fullName>
    </submittedName>
</protein>
<keyword evidence="2" id="KW-0964">Secreted</keyword>
<dbReference type="InterPro" id="IPR008160">
    <property type="entry name" value="Collagen"/>
</dbReference>
<dbReference type="Pfam" id="PF01391">
    <property type="entry name" value="Collagen"/>
    <property type="match status" value="1"/>
</dbReference>
<dbReference type="PRINTS" id="PR00007">
    <property type="entry name" value="COMPLEMNTC1Q"/>
</dbReference>